<sequence length="249" mass="29084">MDMFVKMKRLLLPRKRVEIKTERQSHTLNGFVHFQNILNSPYQESAQHIRRAEKEYATLIEEIEKAQLEKTHIFLLFTSLFKQLDALSFLSSSNAVRVQMVREEVENLLIQQMYIYVEYMAQCTDTMHSSLFIVLLGRVPIRKAVGIKMRYFSRRMQSMDGKALTIVPEELVSIIERECTRYCTLFGLDDLSEENLLVLDGFLFSIIRKNLCASQDAFFRFRECILMRARSSSGSSALLRRFNVNLDAL</sequence>
<dbReference type="EMBL" id="GL870878">
    <property type="protein sequence ID" value="EIJ88722.1"/>
    <property type="molecule type" value="Genomic_DNA"/>
</dbReference>
<reference evidence="2" key="1">
    <citation type="submission" date="2011-01" db="EMBL/GenBank/DDBJ databases">
        <title>The Genome Sequence of Nematocida parisii strain ERTm3.</title>
        <authorList>
            <consortium name="The Broad Institute Genome Sequencing Platform"/>
            <consortium name="The Broad Institute Genome Sequencing Center for Infectious Disease"/>
            <person name="Cuomo C."/>
            <person name="Troemel E."/>
            <person name="Young S.K."/>
            <person name="Zeng Q."/>
            <person name="Gargeya S."/>
            <person name="Fitzgerald M."/>
            <person name="Haas B."/>
            <person name="Abouelleil A."/>
            <person name="Alvarado L."/>
            <person name="Arachchi H.M."/>
            <person name="Berlin A."/>
            <person name="Chapman S.B."/>
            <person name="Gearin G."/>
            <person name="Goldberg J."/>
            <person name="Griggs A."/>
            <person name="Gujja S."/>
            <person name="Hansen M."/>
            <person name="Heiman D."/>
            <person name="Howarth C."/>
            <person name="Larimer J."/>
            <person name="Lui A."/>
            <person name="MacDonald P.J.P."/>
            <person name="McCowen C."/>
            <person name="Montmayeur A."/>
            <person name="Murphy C."/>
            <person name="Neiman D."/>
            <person name="Pearson M."/>
            <person name="Priest M."/>
            <person name="Roberts A."/>
            <person name="Saif S."/>
            <person name="Shea T."/>
            <person name="Sisk P."/>
            <person name="Stolte C."/>
            <person name="Sykes S."/>
            <person name="Wortman J."/>
            <person name="Nusbaum C."/>
            <person name="Birren B."/>
        </authorList>
    </citation>
    <scope>NUCLEOTIDE SEQUENCE</scope>
    <source>
        <strain evidence="2">ERTm3</strain>
    </source>
</reference>
<evidence type="ECO:0000313" key="3">
    <source>
        <dbReference type="Proteomes" id="UP000002872"/>
    </source>
</evidence>
<keyword evidence="3" id="KW-1185">Reference proteome</keyword>
<dbReference type="Proteomes" id="UP000002872">
    <property type="component" value="Unassembled WGS sequence"/>
</dbReference>
<keyword evidence="1" id="KW-0175">Coiled coil</keyword>
<accession>I3EHM5</accession>
<name>I3EHM5_NEMP3</name>
<proteinExistence type="predicted"/>
<evidence type="ECO:0000256" key="1">
    <source>
        <dbReference type="SAM" id="Coils"/>
    </source>
</evidence>
<dbReference type="VEuPathDB" id="MicrosporidiaDB:NEQG_01412"/>
<feature type="coiled-coil region" evidence="1">
    <location>
        <begin position="42"/>
        <end position="69"/>
    </location>
</feature>
<dbReference type="HOGENOM" id="CLU_1073978_0_0_1"/>
<dbReference type="OMA" id="FRECILM"/>
<gene>
    <name evidence="2" type="ORF">NEQG_01412</name>
</gene>
<evidence type="ECO:0000313" key="2">
    <source>
        <dbReference type="EMBL" id="EIJ88722.1"/>
    </source>
</evidence>
<dbReference type="AlphaFoldDB" id="I3EHM5"/>
<protein>
    <submittedName>
        <fullName evidence="2">Uncharacterized protein</fullName>
    </submittedName>
</protein>
<organism evidence="2 3">
    <name type="scientific">Nematocida parisii (strain ERTm3)</name>
    <name type="common">Nematode killer fungus</name>
    <dbReference type="NCBI Taxonomy" id="935791"/>
    <lineage>
        <taxon>Eukaryota</taxon>
        <taxon>Fungi</taxon>
        <taxon>Fungi incertae sedis</taxon>
        <taxon>Microsporidia</taxon>
        <taxon>Nematocida</taxon>
    </lineage>
</organism>
<dbReference type="OrthoDB" id="2188159at2759"/>
<dbReference type="InParanoid" id="I3EHM5"/>